<evidence type="ECO:0000256" key="1">
    <source>
        <dbReference type="ARBA" id="ARBA00022884"/>
    </source>
</evidence>
<evidence type="ECO:0000313" key="8">
    <source>
        <dbReference type="RefSeq" id="XP_056862006.1"/>
    </source>
</evidence>
<dbReference type="FunFam" id="3.30.70.330:FF:000808">
    <property type="entry name" value="Heterogeneous nuclear ribonucleoprotein Q isoform A"/>
    <property type="match status" value="1"/>
</dbReference>
<dbReference type="SMART" id="SM00360">
    <property type="entry name" value="RRM"/>
    <property type="match status" value="3"/>
</dbReference>
<feature type="domain" description="RRM" evidence="4">
    <location>
        <begin position="161"/>
        <end position="243"/>
    </location>
</feature>
<keyword evidence="5" id="KW-1185">Reference proteome</keyword>
<evidence type="ECO:0000313" key="7">
    <source>
        <dbReference type="RefSeq" id="XP_018474382.1"/>
    </source>
</evidence>
<name>A0A6J0MS59_RAPSA</name>
<dbReference type="OrthoDB" id="3800936at2759"/>
<feature type="compositionally biased region" description="Acidic residues" evidence="3">
    <location>
        <begin position="1"/>
        <end position="68"/>
    </location>
</feature>
<dbReference type="GO" id="GO:0003723">
    <property type="term" value="F:RNA binding"/>
    <property type="evidence" value="ECO:0007669"/>
    <property type="project" value="UniProtKB-UniRule"/>
</dbReference>
<dbReference type="Proteomes" id="UP000504610">
    <property type="component" value="Chromosome 3"/>
</dbReference>
<dbReference type="CDD" id="cd00590">
    <property type="entry name" value="RRM_SF"/>
    <property type="match status" value="1"/>
</dbReference>
<feature type="region of interest" description="Disordered" evidence="3">
    <location>
        <begin position="412"/>
        <end position="453"/>
    </location>
</feature>
<evidence type="ECO:0000313" key="5">
    <source>
        <dbReference type="Proteomes" id="UP000504610"/>
    </source>
</evidence>
<evidence type="ECO:0000256" key="2">
    <source>
        <dbReference type="PROSITE-ProRule" id="PRU00176"/>
    </source>
</evidence>
<gene>
    <name evidence="6 7 8" type="primary">LOC108845714</name>
</gene>
<dbReference type="FunFam" id="3.30.70.330:FF:000259">
    <property type="entry name" value="RNA-binding (RRM/RBD/RNP motifs) family protein"/>
    <property type="match status" value="1"/>
</dbReference>
<feature type="compositionally biased region" description="Basic and acidic residues" evidence="3">
    <location>
        <begin position="434"/>
        <end position="445"/>
    </location>
</feature>
<dbReference type="PANTHER" id="PTHR21245">
    <property type="entry name" value="HETEROGENEOUS NUCLEAR RIBONUCLEOPROTEIN"/>
    <property type="match status" value="1"/>
</dbReference>
<dbReference type="InterPro" id="IPR012677">
    <property type="entry name" value="Nucleotide-bd_a/b_plait_sf"/>
</dbReference>
<dbReference type="GO" id="GO:1990904">
    <property type="term" value="C:ribonucleoprotein complex"/>
    <property type="evidence" value="ECO:0007669"/>
    <property type="project" value="UniProtKB-KW"/>
</dbReference>
<keyword evidence="6 7" id="KW-0687">Ribonucleoprotein</keyword>
<dbReference type="SUPFAM" id="SSF54928">
    <property type="entry name" value="RNA-binding domain, RBD"/>
    <property type="match status" value="2"/>
</dbReference>
<protein>
    <submittedName>
        <fullName evidence="6 7">Heterogeneous nuclear ribonucleoprotein Q</fullName>
    </submittedName>
</protein>
<dbReference type="RefSeq" id="XP_056862006.1">
    <property type="nucleotide sequence ID" value="XM_057006026.1"/>
</dbReference>
<evidence type="ECO:0000313" key="6">
    <source>
        <dbReference type="RefSeq" id="XP_018474381.1"/>
    </source>
</evidence>
<sequence length="453" mass="50529">MSDAPDVDDRVDYEDGSSSEMEEEHVEEYEGEDNDDDNQNAEEHDVEEDNNIDIDIETAEDEEEEEREEYSHLLSLPPHGSEVFIGGLPRDVGEEDLRDLCEPIGDIFEVRLMKDRDSGESKGYAFVGFKTKDVAQKAIEELHSKQFKGKTIRCSLSETKNRLFIGNIPKDWTEDEFRKVIEDVGPGVESIELIKDPTNSTRNRGFAFVLYYNNACADYSRQKMIDSSFKLEGNAPTVTWADPKSSPETSAAAAQVKALYVKNIPENTSTEQLKELFQRHGEVTKVVTPPGKGGKRDFGFVHYAERSSALKAVKDSERYEINGQELEVVLAKPQSERKHEPSYAYGAAAPTPAPFALPTFGGFAAPPYGAMGIAGSFAQPMIYGRGAMPTGMQMVPMLLPDGRVGYVLQQPGMQMAPPARPRRDDRNNNGGSGRENRHDDHDGNRGGRRYRPY</sequence>
<dbReference type="AlphaFoldDB" id="A0A6J0MS59"/>
<dbReference type="InterPro" id="IPR000504">
    <property type="entry name" value="RRM_dom"/>
</dbReference>
<reference evidence="5" key="1">
    <citation type="journal article" date="2019" name="Database">
        <title>The radish genome database (RadishGD): an integrated information resource for radish genomics.</title>
        <authorList>
            <person name="Yu H.J."/>
            <person name="Baek S."/>
            <person name="Lee Y.J."/>
            <person name="Cho A."/>
            <person name="Mun J.H."/>
        </authorList>
    </citation>
    <scope>NUCLEOTIDE SEQUENCE [LARGE SCALE GENOMIC DNA]</scope>
    <source>
        <strain evidence="5">cv. WK10039</strain>
    </source>
</reference>
<dbReference type="PROSITE" id="PS50102">
    <property type="entry name" value="RRM"/>
    <property type="match status" value="3"/>
</dbReference>
<dbReference type="RefSeq" id="XP_018474381.1">
    <property type="nucleotide sequence ID" value="XM_018618879.2"/>
</dbReference>
<feature type="region of interest" description="Disordered" evidence="3">
    <location>
        <begin position="1"/>
        <end position="72"/>
    </location>
</feature>
<dbReference type="Pfam" id="PF00076">
    <property type="entry name" value="RRM_1"/>
    <property type="match status" value="3"/>
</dbReference>
<reference evidence="6 7" key="2">
    <citation type="submission" date="2025-04" db="UniProtKB">
        <authorList>
            <consortium name="RefSeq"/>
        </authorList>
    </citation>
    <scope>IDENTIFICATION</scope>
    <source>
        <tissue evidence="6 7">Leaf</tissue>
    </source>
</reference>
<organism evidence="5 6">
    <name type="scientific">Raphanus sativus</name>
    <name type="common">Radish</name>
    <name type="synonym">Raphanus raphanistrum var. sativus</name>
    <dbReference type="NCBI Taxonomy" id="3726"/>
    <lineage>
        <taxon>Eukaryota</taxon>
        <taxon>Viridiplantae</taxon>
        <taxon>Streptophyta</taxon>
        <taxon>Embryophyta</taxon>
        <taxon>Tracheophyta</taxon>
        <taxon>Spermatophyta</taxon>
        <taxon>Magnoliopsida</taxon>
        <taxon>eudicotyledons</taxon>
        <taxon>Gunneridae</taxon>
        <taxon>Pentapetalae</taxon>
        <taxon>rosids</taxon>
        <taxon>malvids</taxon>
        <taxon>Brassicales</taxon>
        <taxon>Brassicaceae</taxon>
        <taxon>Brassiceae</taxon>
        <taxon>Raphanus</taxon>
    </lineage>
</organism>
<dbReference type="RefSeq" id="XP_018474382.1">
    <property type="nucleotide sequence ID" value="XM_018618880.2"/>
</dbReference>
<evidence type="ECO:0000256" key="3">
    <source>
        <dbReference type="SAM" id="MobiDB-lite"/>
    </source>
</evidence>
<accession>A0A6J0MS59</accession>
<dbReference type="Gene3D" id="3.30.70.330">
    <property type="match status" value="3"/>
</dbReference>
<dbReference type="GeneID" id="108845714"/>
<dbReference type="KEGG" id="rsz:108845714"/>
<proteinExistence type="predicted"/>
<dbReference type="InterPro" id="IPR035979">
    <property type="entry name" value="RBD_domain_sf"/>
</dbReference>
<keyword evidence="1 2" id="KW-0694">RNA-binding</keyword>
<feature type="domain" description="RRM" evidence="4">
    <location>
        <begin position="257"/>
        <end position="333"/>
    </location>
</feature>
<feature type="domain" description="RRM" evidence="4">
    <location>
        <begin position="81"/>
        <end position="159"/>
    </location>
</feature>
<evidence type="ECO:0000259" key="4">
    <source>
        <dbReference type="PROSITE" id="PS50102"/>
    </source>
</evidence>